<dbReference type="Proteomes" id="UP000037122">
    <property type="component" value="Unassembled WGS sequence"/>
</dbReference>
<dbReference type="PANTHER" id="PTHR15830:SF10">
    <property type="entry name" value="TELOMERE LENGTH REGULATION PROTEIN TEL2 HOMOLOG"/>
    <property type="match status" value="1"/>
</dbReference>
<dbReference type="GO" id="GO:0051083">
    <property type="term" value="P:'de novo' cotranslational protein folding"/>
    <property type="evidence" value="ECO:0007669"/>
    <property type="project" value="TreeGrafter"/>
</dbReference>
<gene>
    <name evidence="3" type="ORF">QG37_06255</name>
</gene>
<dbReference type="InterPro" id="IPR051970">
    <property type="entry name" value="TEL2_Regulation"/>
</dbReference>
<feature type="domain" description="Telomere length regulation protein conserved" evidence="2">
    <location>
        <begin position="487"/>
        <end position="601"/>
    </location>
</feature>
<proteinExistence type="inferred from homology"/>
<dbReference type="InterPro" id="IPR019337">
    <property type="entry name" value="Telomere_length_regulation_dom"/>
</dbReference>
<accession>A0A0L0NUX3</accession>
<dbReference type="Pfam" id="PF10193">
    <property type="entry name" value="Telomere_reg-2"/>
    <property type="match status" value="1"/>
</dbReference>
<dbReference type="VEuPathDB" id="FungiDB:CJI97_002117"/>
<dbReference type="InterPro" id="IPR038528">
    <property type="entry name" value="TEL2_C_sf"/>
</dbReference>
<comment type="caution">
    <text evidence="3">The sequence shown here is derived from an EMBL/GenBank/DDBJ whole genome shotgun (WGS) entry which is preliminary data.</text>
</comment>
<evidence type="ECO:0000313" key="3">
    <source>
        <dbReference type="EMBL" id="KND97838.1"/>
    </source>
</evidence>
<organism evidence="3 4">
    <name type="scientific">Candidozyma auris</name>
    <name type="common">Yeast</name>
    <name type="synonym">Candida auris</name>
    <dbReference type="NCBI Taxonomy" id="498019"/>
    <lineage>
        <taxon>Eukaryota</taxon>
        <taxon>Fungi</taxon>
        <taxon>Dikarya</taxon>
        <taxon>Ascomycota</taxon>
        <taxon>Saccharomycotina</taxon>
        <taxon>Pichiomycetes</taxon>
        <taxon>Metschnikowiaceae</taxon>
        <taxon>Candidozyma</taxon>
    </lineage>
</organism>
<dbReference type="AlphaFoldDB" id="A0A0L0NUX3"/>
<reference evidence="4" key="1">
    <citation type="journal article" date="2015" name="BMC Genomics">
        <title>Draft genome of a commonly misdiagnosed multidrug resistant pathogen Candida auris.</title>
        <authorList>
            <person name="Chatterjee S."/>
            <person name="Alampalli S.V."/>
            <person name="Nageshan R.K."/>
            <person name="Chettiar S.T."/>
            <person name="Joshi S."/>
            <person name="Tatu U.S."/>
        </authorList>
    </citation>
    <scope>NUCLEOTIDE SEQUENCE [LARGE SCALE GENOMIC DNA]</scope>
    <source>
        <strain evidence="4">6684</strain>
    </source>
</reference>
<sequence>MIEGGAAAMDTDVHVDLIVETLREKPLAEQIEEALTVFNNGTPSHKEQLEVVVTLLKYTVPDVYRHLTAPTQDVVAEAFRSTIGLGNLLTKIEMLLRLKADLSLDLLLVLNCHTRLLERVLSPGLLRHLLVGRLALEHREVDRLLFRGKCLSILREADYKLNGVYIPTVCRDLSSYASYLCHELLSVHKDCETKLLNMLIHSLQGVSHDTAFQFFDTMFAPNNLSFLRTCVFDMKRFERKSILLKFIQFVQNAYLRKDIQDLVPAIFSLTHYCFDNTVWDSIMMESIISRSSYSVNTLAAHLAKRGLDDDNFISLVHKNFQVWGNAIHMKGEPIVVQGFRTHLLVSLCALVPKEILQTVLREKSFLDAISNRLQALSDRVRSLGVYLADKLCVFANQERIFNMEVSSLGVAFPEPITYFQQLLLKEAWDLLEAPTIEQPLPDVDELLQALKQSLRHDKDKAMNEADAQMSDEEDDPTLLTTAKVQSPLYIRDLLAYLLTDTKAPQAYEKIQSALISAPNLLRQKKAFGNEVAFYAEELLSRLAGMTNYFEDKNFETLRLNAMLAVVVSHPPVTTHLCHLLLTGDYSLQQRMCLLSAMSLAARELRGYRDEAVARSYSLQSFPTQMLPRNLHQHYLVAGGQKLEEYNDLAIQSEIQDMLIGETSENAKDELAGGRILRVSAGLQKKTKDSSQPLVAKDALIQFNKSVGKTFFFPLLAIWYQSGGINIGEYTPLLVAHYIKTLSLILHSAYPSAADLFDMAREFLMFLVLLLPTLGADQTQMLEGVCTGVLLVMEVVDSNILVTEMLADLAKVQAHFATIWENIIDERVKSLCAGLMLRLDELQHKFERTIMDQMNRGFI</sequence>
<dbReference type="VEuPathDB" id="FungiDB:B9J08_002573"/>
<dbReference type="GO" id="GO:0005829">
    <property type="term" value="C:cytosol"/>
    <property type="evidence" value="ECO:0007669"/>
    <property type="project" value="TreeGrafter"/>
</dbReference>
<evidence type="ECO:0000259" key="2">
    <source>
        <dbReference type="Pfam" id="PF10193"/>
    </source>
</evidence>
<dbReference type="PANTHER" id="PTHR15830">
    <property type="entry name" value="TELOMERE LENGTH REGULATION PROTEIN TEL2 FAMILY MEMBER"/>
    <property type="match status" value="1"/>
</dbReference>
<dbReference type="VEuPathDB" id="FungiDB:CJJ09_005667"/>
<evidence type="ECO:0000313" key="4">
    <source>
        <dbReference type="Proteomes" id="UP000037122"/>
    </source>
</evidence>
<dbReference type="GO" id="GO:0051879">
    <property type="term" value="F:Hsp90 protein binding"/>
    <property type="evidence" value="ECO:0007669"/>
    <property type="project" value="TreeGrafter"/>
</dbReference>
<dbReference type="VEuPathDB" id="FungiDB:CJI96_0005127"/>
<dbReference type="Gene3D" id="1.25.40.720">
    <property type="entry name" value="Telomere length regulation protein 2, C-terminal domain"/>
    <property type="match status" value="2"/>
</dbReference>
<name>A0A0L0NUX3_CANAR</name>
<dbReference type="GO" id="GO:0042162">
    <property type="term" value="F:telomeric DNA binding"/>
    <property type="evidence" value="ECO:0007669"/>
    <property type="project" value="TreeGrafter"/>
</dbReference>
<evidence type="ECO:0000256" key="1">
    <source>
        <dbReference type="ARBA" id="ARBA00006133"/>
    </source>
</evidence>
<dbReference type="EMBL" id="LGST01000041">
    <property type="protein sequence ID" value="KND97838.1"/>
    <property type="molecule type" value="Genomic_DNA"/>
</dbReference>
<comment type="similarity">
    <text evidence="1">Belongs to the TEL2 family.</text>
</comment>
<dbReference type="VEuPathDB" id="FungiDB:CJJ07_003048"/>
<dbReference type="VEuPathDB" id="FungiDB:QG37_06255"/>
<protein>
    <recommendedName>
        <fullName evidence="2">Telomere length regulation protein conserved domain-containing protein</fullName>
    </recommendedName>
</protein>